<evidence type="ECO:0000313" key="2">
    <source>
        <dbReference type="EMBL" id="VDK29239.1"/>
    </source>
</evidence>
<dbReference type="Pfam" id="PF10344">
    <property type="entry name" value="Hobbit"/>
    <property type="match status" value="1"/>
</dbReference>
<feature type="domain" description="FMP27/BLTP2/Hobbit GFWDK motif-containing RBG unit" evidence="1">
    <location>
        <begin position="24"/>
        <end position="124"/>
    </location>
</feature>
<dbReference type="SMART" id="SM01214">
    <property type="entry name" value="Fmp27_GFWDK"/>
    <property type="match status" value="1"/>
</dbReference>
<organism evidence="4">
    <name type="scientific">Gongylonema pulchrum</name>
    <dbReference type="NCBI Taxonomy" id="637853"/>
    <lineage>
        <taxon>Eukaryota</taxon>
        <taxon>Metazoa</taxon>
        <taxon>Ecdysozoa</taxon>
        <taxon>Nematoda</taxon>
        <taxon>Chromadorea</taxon>
        <taxon>Rhabditida</taxon>
        <taxon>Spirurina</taxon>
        <taxon>Spiruromorpha</taxon>
        <taxon>Spiruroidea</taxon>
        <taxon>Gongylonematidae</taxon>
        <taxon>Gongylonema</taxon>
    </lineage>
</organism>
<dbReference type="WBParaSite" id="GPUH_0000102801-mRNA-1">
    <property type="protein sequence ID" value="GPUH_0000102801-mRNA-1"/>
    <property type="gene ID" value="GPUH_0000102801"/>
</dbReference>
<dbReference type="Proteomes" id="UP000271098">
    <property type="component" value="Unassembled WGS sequence"/>
</dbReference>
<dbReference type="InterPro" id="IPR045167">
    <property type="entry name" value="Hobbit"/>
</dbReference>
<evidence type="ECO:0000259" key="1">
    <source>
        <dbReference type="SMART" id="SM01214"/>
    </source>
</evidence>
<reference evidence="4" key="1">
    <citation type="submission" date="2016-06" db="UniProtKB">
        <authorList>
            <consortium name="WormBaseParasite"/>
        </authorList>
    </citation>
    <scope>IDENTIFICATION</scope>
</reference>
<sequence length="128" mass="14901">MEFSTLWARAVELDCDDWVMQFRDYPLPYVMLKDAHFWGLLVGSEHLGGPRSVRSCKVTLPEPWGTYIVERNMCPLKYFYDLSCEIEELNCTYGPCWEPCLSMISLCWKNISAPSRLVSFIIVIFAIF</sequence>
<dbReference type="AlphaFoldDB" id="A0A183CX37"/>
<name>A0A183CX37_9BILA</name>
<dbReference type="PANTHER" id="PTHR15678">
    <property type="entry name" value="ANTIGEN MLAA-22-RELATED"/>
    <property type="match status" value="1"/>
</dbReference>
<evidence type="ECO:0000313" key="3">
    <source>
        <dbReference type="Proteomes" id="UP000271098"/>
    </source>
</evidence>
<protein>
    <submittedName>
        <fullName evidence="4">Fmp27_GFWDK domain-containing protein</fullName>
    </submittedName>
</protein>
<evidence type="ECO:0000313" key="4">
    <source>
        <dbReference type="WBParaSite" id="GPUH_0000102801-mRNA-1"/>
    </source>
</evidence>
<dbReference type="OrthoDB" id="1562405at2759"/>
<accession>A0A183CX37</accession>
<dbReference type="PANTHER" id="PTHR15678:SF6">
    <property type="entry name" value="BRIDGE-LIKE LIPID TRANSFER PROTEIN FAMILY MEMBER 2"/>
    <property type="match status" value="1"/>
</dbReference>
<gene>
    <name evidence="2" type="ORF">GPUH_LOCUS1028</name>
</gene>
<keyword evidence="3" id="KW-1185">Reference proteome</keyword>
<proteinExistence type="predicted"/>
<reference evidence="2 3" key="2">
    <citation type="submission" date="2018-11" db="EMBL/GenBank/DDBJ databases">
        <authorList>
            <consortium name="Pathogen Informatics"/>
        </authorList>
    </citation>
    <scope>NUCLEOTIDE SEQUENCE [LARGE SCALE GENOMIC DNA]</scope>
</reference>
<dbReference type="InterPro" id="IPR019441">
    <property type="entry name" value="FMP27/BLTP2/Hobbit_GFWDK_RBG"/>
</dbReference>
<dbReference type="EMBL" id="UYRT01001122">
    <property type="protein sequence ID" value="VDK29239.1"/>
    <property type="molecule type" value="Genomic_DNA"/>
</dbReference>